<dbReference type="EMBL" id="AZBU02000004">
    <property type="protein sequence ID" value="TKR82409.1"/>
    <property type="molecule type" value="Genomic_DNA"/>
</dbReference>
<sequence length="196" mass="22520">MKTDLEELFSSLQNLSSSQQARPFSWRGCRLRSARGIREAPRRFPRNSFGRTRIENDSRPRAFHGIQNQQGRSYSVEEETEHIRSNFKKQIPNFKQKNVFKRDRKPKVTMEELDRDLEAYMTKSKNVSIQKSTQRLDATGVSVQVATGSSETVKDAIDMEIDADLELLMQQPAAEMVNQPKTLRCHLGGIISKFPC</sequence>
<proteinExistence type="predicted"/>
<keyword evidence="2" id="KW-1185">Reference proteome</keyword>
<evidence type="ECO:0008006" key="3">
    <source>
        <dbReference type="Google" id="ProtNLM"/>
    </source>
</evidence>
<accession>A0A4U5NH44</accession>
<reference evidence="1 2" key="2">
    <citation type="journal article" date="2019" name="G3 (Bethesda)">
        <title>Hybrid Assembly of the Genome of the Entomopathogenic Nematode Steinernema carpocapsae Identifies the X-Chromosome.</title>
        <authorList>
            <person name="Serra L."/>
            <person name="Macchietto M."/>
            <person name="Macias-Munoz A."/>
            <person name="McGill C.J."/>
            <person name="Rodriguez I.M."/>
            <person name="Rodriguez B."/>
            <person name="Murad R."/>
            <person name="Mortazavi A."/>
        </authorList>
    </citation>
    <scope>NUCLEOTIDE SEQUENCE [LARGE SCALE GENOMIC DNA]</scope>
    <source>
        <strain evidence="1 2">ALL</strain>
    </source>
</reference>
<dbReference type="Proteomes" id="UP000298663">
    <property type="component" value="Unassembled WGS sequence"/>
</dbReference>
<name>A0A4U5NH44_STECR</name>
<dbReference type="AlphaFoldDB" id="A0A4U5NH44"/>
<protein>
    <recommendedName>
        <fullName evidence="3">Chromatin target of PRMT1 protein C-terminal domain-containing protein</fullName>
    </recommendedName>
</protein>
<organism evidence="1 2">
    <name type="scientific">Steinernema carpocapsae</name>
    <name type="common">Entomopathogenic nematode</name>
    <dbReference type="NCBI Taxonomy" id="34508"/>
    <lineage>
        <taxon>Eukaryota</taxon>
        <taxon>Metazoa</taxon>
        <taxon>Ecdysozoa</taxon>
        <taxon>Nematoda</taxon>
        <taxon>Chromadorea</taxon>
        <taxon>Rhabditida</taxon>
        <taxon>Tylenchina</taxon>
        <taxon>Panagrolaimomorpha</taxon>
        <taxon>Strongyloidoidea</taxon>
        <taxon>Steinernematidae</taxon>
        <taxon>Steinernema</taxon>
    </lineage>
</organism>
<gene>
    <name evidence="1" type="ORF">L596_016140</name>
</gene>
<comment type="caution">
    <text evidence="1">The sequence shown here is derived from an EMBL/GenBank/DDBJ whole genome shotgun (WGS) entry which is preliminary data.</text>
</comment>
<reference evidence="1 2" key="1">
    <citation type="journal article" date="2015" name="Genome Biol.">
        <title>Comparative genomics of Steinernema reveals deeply conserved gene regulatory networks.</title>
        <authorList>
            <person name="Dillman A.R."/>
            <person name="Macchietto M."/>
            <person name="Porter C.F."/>
            <person name="Rogers A."/>
            <person name="Williams B."/>
            <person name="Antoshechkin I."/>
            <person name="Lee M.M."/>
            <person name="Goodwin Z."/>
            <person name="Lu X."/>
            <person name="Lewis E.E."/>
            <person name="Goodrich-Blair H."/>
            <person name="Stock S.P."/>
            <person name="Adams B.J."/>
            <person name="Sternberg P.W."/>
            <person name="Mortazavi A."/>
        </authorList>
    </citation>
    <scope>NUCLEOTIDE SEQUENCE [LARGE SCALE GENOMIC DNA]</scope>
    <source>
        <strain evidence="1 2">ALL</strain>
    </source>
</reference>
<evidence type="ECO:0000313" key="1">
    <source>
        <dbReference type="EMBL" id="TKR82409.1"/>
    </source>
</evidence>
<dbReference type="GO" id="GO:0003723">
    <property type="term" value="F:RNA binding"/>
    <property type="evidence" value="ECO:0007669"/>
    <property type="project" value="UniProtKB-KW"/>
</dbReference>
<evidence type="ECO:0000313" key="2">
    <source>
        <dbReference type="Proteomes" id="UP000298663"/>
    </source>
</evidence>